<feature type="region of interest" description="Disordered" evidence="1">
    <location>
        <begin position="270"/>
        <end position="353"/>
    </location>
</feature>
<reference evidence="4 5" key="1">
    <citation type="journal article" date="2020" name="bioRxiv">
        <title>Sequence and annotation of 42 cannabis genomes reveals extensive copy number variation in cannabinoid synthesis and pathogen resistance genes.</title>
        <authorList>
            <person name="Mckernan K.J."/>
            <person name="Helbert Y."/>
            <person name="Kane L.T."/>
            <person name="Ebling H."/>
            <person name="Zhang L."/>
            <person name="Liu B."/>
            <person name="Eaton Z."/>
            <person name="Mclaughlin S."/>
            <person name="Kingan S."/>
            <person name="Baybayan P."/>
            <person name="Concepcion G."/>
            <person name="Jordan M."/>
            <person name="Riva A."/>
            <person name="Barbazuk W."/>
            <person name="Harkins T."/>
        </authorList>
    </citation>
    <scope>NUCLEOTIDE SEQUENCE [LARGE SCALE GENOMIC DNA]</scope>
    <source>
        <strain evidence="5">cv. Jamaican Lion 4</strain>
        <tissue evidence="4">Leaf</tissue>
    </source>
</reference>
<protein>
    <recommendedName>
        <fullName evidence="6">Reverse transcriptase zinc-binding domain-containing protein</fullName>
    </recommendedName>
</protein>
<proteinExistence type="predicted"/>
<evidence type="ECO:0000313" key="4">
    <source>
        <dbReference type="EMBL" id="KAF4389608.1"/>
    </source>
</evidence>
<organism evidence="4 5">
    <name type="scientific">Cannabis sativa</name>
    <name type="common">Hemp</name>
    <name type="synonym">Marijuana</name>
    <dbReference type="NCBI Taxonomy" id="3483"/>
    <lineage>
        <taxon>Eukaryota</taxon>
        <taxon>Viridiplantae</taxon>
        <taxon>Streptophyta</taxon>
        <taxon>Embryophyta</taxon>
        <taxon>Tracheophyta</taxon>
        <taxon>Spermatophyta</taxon>
        <taxon>Magnoliopsida</taxon>
        <taxon>eudicotyledons</taxon>
        <taxon>Gunneridae</taxon>
        <taxon>Pentapetalae</taxon>
        <taxon>rosids</taxon>
        <taxon>fabids</taxon>
        <taxon>Rosales</taxon>
        <taxon>Cannabaceae</taxon>
        <taxon>Cannabis</taxon>
    </lineage>
</organism>
<evidence type="ECO:0000259" key="3">
    <source>
        <dbReference type="Pfam" id="PF14392"/>
    </source>
</evidence>
<accession>A0A7J6H484</accession>
<dbReference type="PANTHER" id="PTHR33116">
    <property type="entry name" value="REVERSE TRANSCRIPTASE ZINC-BINDING DOMAIN-CONTAINING PROTEIN-RELATED-RELATED"/>
    <property type="match status" value="1"/>
</dbReference>
<gene>
    <name evidence="4" type="ORF">F8388_009741</name>
</gene>
<feature type="compositionally biased region" description="Basic residues" evidence="1">
    <location>
        <begin position="309"/>
        <end position="319"/>
    </location>
</feature>
<dbReference type="Pfam" id="PF13966">
    <property type="entry name" value="zf-RVT"/>
    <property type="match status" value="1"/>
</dbReference>
<evidence type="ECO:0000313" key="5">
    <source>
        <dbReference type="Proteomes" id="UP000525078"/>
    </source>
</evidence>
<name>A0A7J6H484_CANSA</name>
<feature type="region of interest" description="Disordered" evidence="1">
    <location>
        <begin position="201"/>
        <end position="223"/>
    </location>
</feature>
<evidence type="ECO:0000259" key="2">
    <source>
        <dbReference type="Pfam" id="PF13966"/>
    </source>
</evidence>
<feature type="domain" description="Zinc knuckle CX2CX4HX4C" evidence="3">
    <location>
        <begin position="106"/>
        <end position="133"/>
    </location>
</feature>
<dbReference type="InterPro" id="IPR026960">
    <property type="entry name" value="RVT-Znf"/>
</dbReference>
<dbReference type="Proteomes" id="UP000525078">
    <property type="component" value="Unassembled WGS sequence"/>
</dbReference>
<feature type="domain" description="Reverse transcriptase zinc-binding" evidence="2">
    <location>
        <begin position="511"/>
        <end position="594"/>
    </location>
</feature>
<dbReference type="EMBL" id="JAATIP010000031">
    <property type="protein sequence ID" value="KAF4389608.1"/>
    <property type="molecule type" value="Genomic_DNA"/>
</dbReference>
<evidence type="ECO:0000256" key="1">
    <source>
        <dbReference type="SAM" id="MobiDB-lite"/>
    </source>
</evidence>
<comment type="caution">
    <text evidence="4">The sequence shown here is derived from an EMBL/GenBank/DDBJ whole genome shotgun (WGS) entry which is preliminary data.</text>
</comment>
<sequence>MRTHLEWLIGSCSRLFTIGYSARLGTITRESASPVDTIRLGSSNCILRSFGLGTIMDQNDKEGPKVAEEIMGIMDEPPVVEEVETAGGEGRLVAGFYLNISRDRKEWVQFKYHKLPAICFTCGHLAHSYEKCNRTPQFAFPPIGRAVPFYGAWIKAGVPIRNCFDPAIPRMRIQEGVKHPGVHTPVKKNDKGKMVIVHDENDGSTGGGQGPGTQRTVGRGFSPNGILLQDAKKVCLRTQGQMAISVIGPSFSGAKKRKASVNVVPVIDSNSTDITSFGDKQPSTPTTFLPTLEVTTFSPGSCSRDGSSSKRRATPRRRGGNSNGSRRGARQGNRSKGKWSDNSGNVQASGWEKLCRPTSKGGLGFRRIEDMNKALLSKLAWQMASRIDKPWGTKAKGNDSSFWKGVLLSREVICREAMTLVGSGISVDIWHQPWIPWLEFEEFRSLINRVRSSFPNVKTIADVSLDNGSWNIELLKEMFGEGLGERLGRIPRLPTEQHDQIVWKKATDGQFSVKRAFEASQDCDLVEDNSVWKKVWSSKIHHRHSVMLWRASSGSLPTKDRLSFVMDKTCLLCGGEEETAVHIFWECPFARALWFSSQFAIFGGAGGGDSIKGRLQWLIERIPADLLTRLLSFLGCLFEGIWKSRNANFFKGGVPNLMQVREAIMRRFMESVDIMERDVDVAASFRSVLCEEKISNSVEIFAISDAAWKDSRAGLAVGIGKKKNSIASYVDSQGQLVKDYPRVVDHFLSHFRNFMSSPSNASIPINQLGMEEGPCLSLEDQLKLIKPFTIKDVKKEMFSILDLVRLMETKRPKRLISNVHRCLAPHSIDGLVKENLKVRLSLVHLKSDVTREIIVTFSTQEI</sequence>
<dbReference type="Pfam" id="PF14392">
    <property type="entry name" value="zf-CCHC_4"/>
    <property type="match status" value="1"/>
</dbReference>
<feature type="compositionally biased region" description="Polar residues" evidence="1">
    <location>
        <begin position="281"/>
        <end position="297"/>
    </location>
</feature>
<feature type="compositionally biased region" description="Basic residues" evidence="1">
    <location>
        <begin position="327"/>
        <end position="337"/>
    </location>
</feature>
<dbReference type="AlphaFoldDB" id="A0A7J6H484"/>
<dbReference type="PANTHER" id="PTHR33116:SF84">
    <property type="entry name" value="RNA-DIRECTED DNA POLYMERASE"/>
    <property type="match status" value="1"/>
</dbReference>
<dbReference type="InterPro" id="IPR025836">
    <property type="entry name" value="Zn_knuckle_CX2CX4HX4C"/>
</dbReference>
<evidence type="ECO:0008006" key="6">
    <source>
        <dbReference type="Google" id="ProtNLM"/>
    </source>
</evidence>